<dbReference type="InterPro" id="IPR000477">
    <property type="entry name" value="RT_dom"/>
</dbReference>
<sequence>MRHKKKKYIKYKKERVILSDILPFEIPITFSNRHLYNFLLFCKIKLVDGKVVLSKNNTEINQLLVKLLFGINFSKPFSADGKVSIGDSVSIPFTYRVVHKENDFRELNIIHPKNQLAIVEFYEKYKELILHYSDVSSFSIRKPFRVAKYTYFKDKLHLEKLAETNDEVLEVIDNEYENLKTFFSYKKYSNIHKFYESYQYHRAEKKYNRLFKFDVSKCFDSIYTHSILWALIDKETVKKYLKHSKSTFGNQFDTLMQKLNYNETNGIVIGPEFSRIFAELILQRVDLNAQQDLEKQNIFHKKDYEIFRYVDDFFVFYNDDKVKEKIHTTFRLKLKDFKLYLNDLKNLTYDKPIITEITIAKQKVNDLFNSSLSYKIEEFIEEIEGSDEVNKIKKGKIYIDSNKLITKFKTIIFESKIEYKDILNYTFSIVERKLEQNIKNYFTIEQEKNTEKDFIKSNLELLDFVFFLYAVSPRVNTTIKLCRILRLYTETLNLKDKFNIDFKHLIFKKIYDNIFFILKKNRTIEHTQVETLYLLIALNEIGKEYWLTETNLASYLRITKQEDGSFHSDIQLNYFTIVVSLFYMKDKVRYNKLREYILEKVVEKFEEVDYECRIKETELTLLLFDILSYPFIDILPIKRKLLTLYKVDDELLQNGIIGSKQNWFTNWTDFKFGAELDAKQSQEVY</sequence>
<dbReference type="RefSeq" id="WP_133465619.1">
    <property type="nucleotide sequence ID" value="NZ_SNWI01000007.1"/>
</dbReference>
<dbReference type="OrthoDB" id="9780724at2"/>
<feature type="domain" description="Reverse transcriptase" evidence="1">
    <location>
        <begin position="103"/>
        <end position="372"/>
    </location>
</feature>
<evidence type="ECO:0000259" key="1">
    <source>
        <dbReference type="PROSITE" id="PS50878"/>
    </source>
</evidence>
<dbReference type="Proteomes" id="UP000294848">
    <property type="component" value="Unassembled WGS sequence"/>
</dbReference>
<dbReference type="EMBL" id="SNWI01000007">
    <property type="protein sequence ID" value="TDN98880.1"/>
    <property type="molecule type" value="Genomic_DNA"/>
</dbReference>
<evidence type="ECO:0000313" key="3">
    <source>
        <dbReference type="Proteomes" id="UP000294848"/>
    </source>
</evidence>
<name>A0A4R6GVG4_9BACT</name>
<proteinExistence type="predicted"/>
<evidence type="ECO:0000313" key="2">
    <source>
        <dbReference type="EMBL" id="TDN98880.1"/>
    </source>
</evidence>
<protein>
    <submittedName>
        <fullName evidence="2">Reverse transcriptase (RNA-dependent DNA polymerase)</fullName>
    </submittedName>
</protein>
<keyword evidence="2" id="KW-0695">RNA-directed DNA polymerase</keyword>
<dbReference type="NCBIfam" id="NF041748">
    <property type="entry name" value="Drt3b"/>
    <property type="match status" value="1"/>
</dbReference>
<keyword evidence="2" id="KW-0548">Nucleotidyltransferase</keyword>
<dbReference type="Pfam" id="PF00078">
    <property type="entry name" value="RVT_1"/>
    <property type="match status" value="1"/>
</dbReference>
<gene>
    <name evidence="2" type="ORF">DET52_1077</name>
</gene>
<dbReference type="GO" id="GO:0003964">
    <property type="term" value="F:RNA-directed DNA polymerase activity"/>
    <property type="evidence" value="ECO:0007669"/>
    <property type="project" value="UniProtKB-KW"/>
</dbReference>
<keyword evidence="2" id="KW-0808">Transferase</keyword>
<dbReference type="PROSITE" id="PS50878">
    <property type="entry name" value="RT_POL"/>
    <property type="match status" value="1"/>
</dbReference>
<accession>A0A4R6GVG4</accession>
<dbReference type="CDD" id="cd01646">
    <property type="entry name" value="RT_Bac_retron_I"/>
    <property type="match status" value="1"/>
</dbReference>
<reference evidence="2 3" key="1">
    <citation type="submission" date="2019-03" db="EMBL/GenBank/DDBJ databases">
        <title>Freshwater and sediment microbial communities from various areas in North America, analyzing microbe dynamics in response to fracking.</title>
        <authorList>
            <person name="Lamendella R."/>
        </authorList>
    </citation>
    <scope>NUCLEOTIDE SEQUENCE [LARGE SCALE GENOMIC DNA]</scope>
    <source>
        <strain evidence="2 3">114D</strain>
    </source>
</reference>
<organism evidence="2 3">
    <name type="scientific">Sunxiuqinia elliptica</name>
    <dbReference type="NCBI Taxonomy" id="655355"/>
    <lineage>
        <taxon>Bacteria</taxon>
        <taxon>Pseudomonadati</taxon>
        <taxon>Bacteroidota</taxon>
        <taxon>Bacteroidia</taxon>
        <taxon>Marinilabiliales</taxon>
        <taxon>Prolixibacteraceae</taxon>
        <taxon>Sunxiuqinia</taxon>
    </lineage>
</organism>
<dbReference type="AlphaFoldDB" id="A0A4R6GVG4"/>
<comment type="caution">
    <text evidence="2">The sequence shown here is derived from an EMBL/GenBank/DDBJ whole genome shotgun (WGS) entry which is preliminary data.</text>
</comment>